<keyword evidence="1" id="KW-0812">Transmembrane</keyword>
<feature type="transmembrane region" description="Helical" evidence="1">
    <location>
        <begin position="189"/>
        <end position="206"/>
    </location>
</feature>
<evidence type="ECO:0000313" key="2">
    <source>
        <dbReference type="EMBL" id="OLQ94568.1"/>
    </source>
</evidence>
<dbReference type="Proteomes" id="UP000186206">
    <property type="component" value="Unassembled WGS sequence"/>
</dbReference>
<comment type="caution">
    <text evidence="2">The sequence shown here is derived from an EMBL/GenBank/DDBJ whole genome shotgun (WGS) entry which is preliminary data.</text>
</comment>
<evidence type="ECO:0000256" key="1">
    <source>
        <dbReference type="SAM" id="Phobius"/>
    </source>
</evidence>
<name>A0ABX3FKH8_9VIBR</name>
<keyword evidence="1" id="KW-0472">Membrane</keyword>
<dbReference type="RefSeq" id="WP_075648489.1">
    <property type="nucleotide sequence ID" value="NZ_AP019658.1"/>
</dbReference>
<dbReference type="EMBL" id="MJMI01000074">
    <property type="protein sequence ID" value="OLQ94568.1"/>
    <property type="molecule type" value="Genomic_DNA"/>
</dbReference>
<keyword evidence="1" id="KW-1133">Transmembrane helix</keyword>
<gene>
    <name evidence="2" type="ORF">BIY21_08785</name>
</gene>
<feature type="transmembrane region" description="Helical" evidence="1">
    <location>
        <begin position="166"/>
        <end position="183"/>
    </location>
</feature>
<proteinExistence type="predicted"/>
<evidence type="ECO:0000313" key="3">
    <source>
        <dbReference type="Proteomes" id="UP000186206"/>
    </source>
</evidence>
<organism evidence="2 3">
    <name type="scientific">Vibrio ponticus</name>
    <dbReference type="NCBI Taxonomy" id="265668"/>
    <lineage>
        <taxon>Bacteria</taxon>
        <taxon>Pseudomonadati</taxon>
        <taxon>Pseudomonadota</taxon>
        <taxon>Gammaproteobacteria</taxon>
        <taxon>Vibrionales</taxon>
        <taxon>Vibrionaceae</taxon>
        <taxon>Vibrio</taxon>
    </lineage>
</organism>
<protein>
    <recommendedName>
        <fullName evidence="4">Zinc ribbon domain-containing protein</fullName>
    </recommendedName>
</protein>
<keyword evidence="3" id="KW-1185">Reference proteome</keyword>
<reference evidence="2 3" key="1">
    <citation type="submission" date="2016-09" db="EMBL/GenBank/DDBJ databases">
        <title>Genomic Taxonomy of the Vibrionaceae.</title>
        <authorList>
            <person name="Gonzalez-Castillo A."/>
            <person name="Gomez-Gil B."/>
            <person name="Enciso-Ibarra K."/>
        </authorList>
    </citation>
    <scope>NUCLEOTIDE SEQUENCE [LARGE SCALE GENOMIC DNA]</scope>
    <source>
        <strain evidence="2 3">CAIM 1731</strain>
    </source>
</reference>
<accession>A0ABX3FKH8</accession>
<feature type="transmembrane region" description="Helical" evidence="1">
    <location>
        <begin position="497"/>
        <end position="514"/>
    </location>
</feature>
<evidence type="ECO:0008006" key="4">
    <source>
        <dbReference type="Google" id="ProtNLM"/>
    </source>
</evidence>
<sequence>MKHCQSTIFHGDIYCADCGEVLTDIPEKHSVEDIYPNIFDDVRKYYKDVEAKTGRVLESRLYKRFSKTSSQNLEYSYWWVKLETNQGEIIETSISAEHKYTASVGRGDILTLYYPTTMSLLYKQSRESKSFVKNNQSAPCVVVHDNEGQRYTVENLYPAPSKKSPWLWIVAGILTALPLFSAPGSSANSAWIVTVAVALVALFLEIKRNKKKFEIATAKHEALNASFKKLLDVTKYQLGYNNIERHKQPSDVICIQCNARLPENTAYCVCCGNQSAVKPSPALTSHQLSGSDFGYIGSVDPMLEPNNSDPNITQHAVTQTSSEPTSISVSDIQQRLDEIYSYYSQNTYTHYYVLHSARQGKVSNEFILARVKSLSLNADVSDITRRTTTTTETKHYRGGNYQYSTYDTEHSSYRNRSSTLKGKVLLEYVSGQTVTFTLSEDILGDVDVGDWLAIADSYLEFEDQNYYCFEYAYNITKDKEYSDKSFVNYSDVRGSNAWWGWNLLFFIGFIAGAFSDSDALISMSAIGFTLFNVYAICKLCISSRKNKRQRKALLKPLQAKVAGFKESLRQLKKQLNVLG</sequence>
<feature type="transmembrane region" description="Helical" evidence="1">
    <location>
        <begin position="520"/>
        <end position="541"/>
    </location>
</feature>